<reference evidence="1" key="1">
    <citation type="journal article" date="2014" name="Front. Microbiol.">
        <title>High frequency of phylogenetically diverse reductive dehalogenase-homologous genes in deep subseafloor sedimentary metagenomes.</title>
        <authorList>
            <person name="Kawai M."/>
            <person name="Futagami T."/>
            <person name="Toyoda A."/>
            <person name="Takaki Y."/>
            <person name="Nishi S."/>
            <person name="Hori S."/>
            <person name="Arai W."/>
            <person name="Tsubouchi T."/>
            <person name="Morono Y."/>
            <person name="Uchiyama I."/>
            <person name="Ito T."/>
            <person name="Fujiyama A."/>
            <person name="Inagaki F."/>
            <person name="Takami H."/>
        </authorList>
    </citation>
    <scope>NUCLEOTIDE SEQUENCE</scope>
    <source>
        <strain evidence="1">Expedition CK06-06</strain>
    </source>
</reference>
<proteinExistence type="predicted"/>
<gene>
    <name evidence="1" type="ORF">S01H4_50609</name>
</gene>
<evidence type="ECO:0008006" key="2">
    <source>
        <dbReference type="Google" id="ProtNLM"/>
    </source>
</evidence>
<protein>
    <recommendedName>
        <fullName evidence="2">DUF1848 domain-containing protein</fullName>
    </recommendedName>
</protein>
<feature type="non-terminal residue" evidence="1">
    <location>
        <position position="271"/>
    </location>
</feature>
<comment type="caution">
    <text evidence="1">The sequence shown here is derived from an EMBL/GenBank/DDBJ whole genome shotgun (WGS) entry which is preliminary data.</text>
</comment>
<dbReference type="Pfam" id="PF08902">
    <property type="entry name" value="DUF1848"/>
    <property type="match status" value="1"/>
</dbReference>
<dbReference type="InterPro" id="IPR014998">
    <property type="entry name" value="DUF1848"/>
</dbReference>
<dbReference type="EMBL" id="BART01028751">
    <property type="protein sequence ID" value="GAG92822.1"/>
    <property type="molecule type" value="Genomic_DNA"/>
</dbReference>
<feature type="non-terminal residue" evidence="1">
    <location>
        <position position="1"/>
    </location>
</feature>
<sequence>ISCSRRTDIPAFLMDWVLDKIHIGYVDVVNPFNQKQVSRISLNNNDVKCWVWWSKNFKKWIKFYENHPEMFKSYKGHYFQFTINSPSDLEQNLKISLEERFSQLSWLINEFGLNAISFRFDPIILYKKRDRKEIRSNLSKFEYIVENVSALGMRQLTFSFATMYAKVNNRMQKRGYIPVDPPIAKKKEILESLLDICDKYNMQMEACCQPDLIDGKKIKQAHCIDANKIENLIREKIPKIKDTGQRKACGCFKSKDIGGYSGIFKCKHNCA</sequence>
<evidence type="ECO:0000313" key="1">
    <source>
        <dbReference type="EMBL" id="GAG92822.1"/>
    </source>
</evidence>
<organism evidence="1">
    <name type="scientific">marine sediment metagenome</name>
    <dbReference type="NCBI Taxonomy" id="412755"/>
    <lineage>
        <taxon>unclassified sequences</taxon>
        <taxon>metagenomes</taxon>
        <taxon>ecological metagenomes</taxon>
    </lineage>
</organism>
<accession>X1CIA4</accession>
<name>X1CIA4_9ZZZZ</name>
<dbReference type="AlphaFoldDB" id="X1CIA4"/>